<dbReference type="AlphaFoldDB" id="A7EFN5"/>
<proteinExistence type="predicted"/>
<protein>
    <submittedName>
        <fullName evidence="1">Uncharacterized protein</fullName>
    </submittedName>
</protein>
<dbReference type="HOGENOM" id="CLU_3143900_0_0_1"/>
<dbReference type="EMBL" id="CH476625">
    <property type="protein sequence ID" value="EDO01651.1"/>
    <property type="molecule type" value="Genomic_DNA"/>
</dbReference>
<evidence type="ECO:0000313" key="2">
    <source>
        <dbReference type="Proteomes" id="UP000001312"/>
    </source>
</evidence>
<dbReference type="Proteomes" id="UP000001312">
    <property type="component" value="Unassembled WGS sequence"/>
</dbReference>
<reference evidence="2" key="1">
    <citation type="journal article" date="2011" name="PLoS Genet.">
        <title>Genomic analysis of the necrotrophic fungal pathogens Sclerotinia sclerotiorum and Botrytis cinerea.</title>
        <authorList>
            <person name="Amselem J."/>
            <person name="Cuomo C.A."/>
            <person name="van Kan J.A."/>
            <person name="Viaud M."/>
            <person name="Benito E.P."/>
            <person name="Couloux A."/>
            <person name="Coutinho P.M."/>
            <person name="de Vries R.P."/>
            <person name="Dyer P.S."/>
            <person name="Fillinger S."/>
            <person name="Fournier E."/>
            <person name="Gout L."/>
            <person name="Hahn M."/>
            <person name="Kohn L."/>
            <person name="Lapalu N."/>
            <person name="Plummer K.M."/>
            <person name="Pradier J.M."/>
            <person name="Quevillon E."/>
            <person name="Sharon A."/>
            <person name="Simon A."/>
            <person name="ten Have A."/>
            <person name="Tudzynski B."/>
            <person name="Tudzynski P."/>
            <person name="Wincker P."/>
            <person name="Andrew M."/>
            <person name="Anthouard V."/>
            <person name="Beever R.E."/>
            <person name="Beffa R."/>
            <person name="Benoit I."/>
            <person name="Bouzid O."/>
            <person name="Brault B."/>
            <person name="Chen Z."/>
            <person name="Choquer M."/>
            <person name="Collemare J."/>
            <person name="Cotton P."/>
            <person name="Danchin E.G."/>
            <person name="Da Silva C."/>
            <person name="Gautier A."/>
            <person name="Giraud C."/>
            <person name="Giraud T."/>
            <person name="Gonzalez C."/>
            <person name="Grossetete S."/>
            <person name="Guldener U."/>
            <person name="Henrissat B."/>
            <person name="Howlett B.J."/>
            <person name="Kodira C."/>
            <person name="Kretschmer M."/>
            <person name="Lappartient A."/>
            <person name="Leroch M."/>
            <person name="Levis C."/>
            <person name="Mauceli E."/>
            <person name="Neuveglise C."/>
            <person name="Oeser B."/>
            <person name="Pearson M."/>
            <person name="Poulain J."/>
            <person name="Poussereau N."/>
            <person name="Quesneville H."/>
            <person name="Rascle C."/>
            <person name="Schumacher J."/>
            <person name="Segurens B."/>
            <person name="Sexton A."/>
            <person name="Silva E."/>
            <person name="Sirven C."/>
            <person name="Soanes D.M."/>
            <person name="Talbot N.J."/>
            <person name="Templeton M."/>
            <person name="Yandava C."/>
            <person name="Yarden O."/>
            <person name="Zeng Q."/>
            <person name="Rollins J.A."/>
            <person name="Lebrun M.H."/>
            <person name="Dickman M."/>
        </authorList>
    </citation>
    <scope>NUCLEOTIDE SEQUENCE [LARGE SCALE GENOMIC DNA]</scope>
    <source>
        <strain evidence="2">ATCC 18683 / 1980 / Ss-1</strain>
    </source>
</reference>
<dbReference type="KEGG" id="ssl:SS1G_04126"/>
<sequence length="49" mass="5698">MGSNWPTRRDVRKLVPPSSMRSCIKVFEPKRSVFDENGSRRKEILSFTA</sequence>
<evidence type="ECO:0000313" key="1">
    <source>
        <dbReference type="EMBL" id="EDO01651.1"/>
    </source>
</evidence>
<organism evidence="1 2">
    <name type="scientific">Sclerotinia sclerotiorum (strain ATCC 18683 / 1980 / Ss-1)</name>
    <name type="common">White mold</name>
    <name type="synonym">Whetzelinia sclerotiorum</name>
    <dbReference type="NCBI Taxonomy" id="665079"/>
    <lineage>
        <taxon>Eukaryota</taxon>
        <taxon>Fungi</taxon>
        <taxon>Dikarya</taxon>
        <taxon>Ascomycota</taxon>
        <taxon>Pezizomycotina</taxon>
        <taxon>Leotiomycetes</taxon>
        <taxon>Helotiales</taxon>
        <taxon>Sclerotiniaceae</taxon>
        <taxon>Sclerotinia</taxon>
    </lineage>
</organism>
<name>A7EFN5_SCLS1</name>
<accession>A7EFN5</accession>
<dbReference type="GeneID" id="5490958"/>
<keyword evidence="2" id="KW-1185">Reference proteome</keyword>
<gene>
    <name evidence="1" type="ORF">SS1G_04126</name>
</gene>
<dbReference type="RefSeq" id="XP_001594319.1">
    <property type="nucleotide sequence ID" value="XM_001594269.1"/>
</dbReference>
<dbReference type="InParanoid" id="A7EFN5"/>